<evidence type="ECO:0000313" key="1">
    <source>
        <dbReference type="EMBL" id="CAI9575970.1"/>
    </source>
</evidence>
<gene>
    <name evidence="1" type="ORF">SPARVUS_LOCUS8305680</name>
</gene>
<sequence length="45" mass="4998">MIRLYINSRTVAVQGQVVVYKLPPHPLVRAPWERAAPRSGSGGRL</sequence>
<organism evidence="1 2">
    <name type="scientific">Staurois parvus</name>
    <dbReference type="NCBI Taxonomy" id="386267"/>
    <lineage>
        <taxon>Eukaryota</taxon>
        <taxon>Metazoa</taxon>
        <taxon>Chordata</taxon>
        <taxon>Craniata</taxon>
        <taxon>Vertebrata</taxon>
        <taxon>Euteleostomi</taxon>
        <taxon>Amphibia</taxon>
        <taxon>Batrachia</taxon>
        <taxon>Anura</taxon>
        <taxon>Neobatrachia</taxon>
        <taxon>Ranoidea</taxon>
        <taxon>Ranidae</taxon>
        <taxon>Staurois</taxon>
    </lineage>
</organism>
<comment type="caution">
    <text evidence="1">The sequence shown here is derived from an EMBL/GenBank/DDBJ whole genome shotgun (WGS) entry which is preliminary data.</text>
</comment>
<reference evidence="1" key="1">
    <citation type="submission" date="2023-05" db="EMBL/GenBank/DDBJ databases">
        <authorList>
            <person name="Stuckert A."/>
        </authorList>
    </citation>
    <scope>NUCLEOTIDE SEQUENCE</scope>
</reference>
<protein>
    <submittedName>
        <fullName evidence="1">Uncharacterized protein</fullName>
    </submittedName>
</protein>
<dbReference type="Proteomes" id="UP001162483">
    <property type="component" value="Unassembled WGS sequence"/>
</dbReference>
<proteinExistence type="predicted"/>
<dbReference type="EMBL" id="CATNWA010014792">
    <property type="protein sequence ID" value="CAI9575970.1"/>
    <property type="molecule type" value="Genomic_DNA"/>
</dbReference>
<name>A0ABN9DVX9_9NEOB</name>
<evidence type="ECO:0000313" key="2">
    <source>
        <dbReference type="Proteomes" id="UP001162483"/>
    </source>
</evidence>
<accession>A0ABN9DVX9</accession>
<keyword evidence="2" id="KW-1185">Reference proteome</keyword>